<keyword evidence="3" id="KW-1185">Reference proteome</keyword>
<dbReference type="OrthoDB" id="26525at2759"/>
<organism evidence="2 3">
    <name type="scientific">Saprolegnia diclina (strain VS20)</name>
    <dbReference type="NCBI Taxonomy" id="1156394"/>
    <lineage>
        <taxon>Eukaryota</taxon>
        <taxon>Sar</taxon>
        <taxon>Stramenopiles</taxon>
        <taxon>Oomycota</taxon>
        <taxon>Saprolegniomycetes</taxon>
        <taxon>Saprolegniales</taxon>
        <taxon>Saprolegniaceae</taxon>
        <taxon>Saprolegnia</taxon>
    </lineage>
</organism>
<evidence type="ECO:0000313" key="3">
    <source>
        <dbReference type="Proteomes" id="UP000030762"/>
    </source>
</evidence>
<reference evidence="2 3" key="1">
    <citation type="submission" date="2012-04" db="EMBL/GenBank/DDBJ databases">
        <title>The Genome Sequence of Saprolegnia declina VS20.</title>
        <authorList>
            <consortium name="The Broad Institute Genome Sequencing Platform"/>
            <person name="Russ C."/>
            <person name="Nusbaum C."/>
            <person name="Tyler B."/>
            <person name="van West P."/>
            <person name="Dieguez-Uribeondo J."/>
            <person name="de Bruijn I."/>
            <person name="Tripathy S."/>
            <person name="Jiang R."/>
            <person name="Young S.K."/>
            <person name="Zeng Q."/>
            <person name="Gargeya S."/>
            <person name="Fitzgerald M."/>
            <person name="Haas B."/>
            <person name="Abouelleil A."/>
            <person name="Alvarado L."/>
            <person name="Arachchi H.M."/>
            <person name="Berlin A."/>
            <person name="Chapman S.B."/>
            <person name="Goldberg J."/>
            <person name="Griggs A."/>
            <person name="Gujja S."/>
            <person name="Hansen M."/>
            <person name="Howarth C."/>
            <person name="Imamovic A."/>
            <person name="Larimer J."/>
            <person name="McCowen C."/>
            <person name="Montmayeur A."/>
            <person name="Murphy C."/>
            <person name="Neiman D."/>
            <person name="Pearson M."/>
            <person name="Priest M."/>
            <person name="Roberts A."/>
            <person name="Saif S."/>
            <person name="Shea T."/>
            <person name="Sisk P."/>
            <person name="Sykes S."/>
            <person name="Wortman J."/>
            <person name="Nusbaum C."/>
            <person name="Birren B."/>
        </authorList>
    </citation>
    <scope>NUCLEOTIDE SEQUENCE [LARGE SCALE GENOMIC DNA]</scope>
    <source>
        <strain evidence="2 3">VS20</strain>
    </source>
</reference>
<dbReference type="GeneID" id="19948701"/>
<evidence type="ECO:0000313" key="2">
    <source>
        <dbReference type="EMBL" id="EQC34654.1"/>
    </source>
</evidence>
<dbReference type="VEuPathDB" id="FungiDB:SDRG_07974"/>
<dbReference type="EMBL" id="JH767154">
    <property type="protein sequence ID" value="EQC34654.1"/>
    <property type="molecule type" value="Genomic_DNA"/>
</dbReference>
<protein>
    <submittedName>
        <fullName evidence="2">Uncharacterized protein</fullName>
    </submittedName>
</protein>
<accession>T0Q9S0</accession>
<proteinExistence type="predicted"/>
<name>T0Q9S0_SAPDV</name>
<dbReference type="RefSeq" id="XP_008612060.1">
    <property type="nucleotide sequence ID" value="XM_008613838.1"/>
</dbReference>
<dbReference type="InParanoid" id="T0Q9S0"/>
<gene>
    <name evidence="2" type="ORF">SDRG_07974</name>
</gene>
<sequence length="208" mass="23460">MHRRKNVCHSLVRDDDDAEILTTTRHSGNLSPQERAASAATHTVSPYHLRDEAAHWKTLHELQARACTARQLAALERPTTAVYVRPSTSARHRLESAWSFYDSMQHAQSEMATAAVTCPRVLLDELARFQKLADVFRHVAGHETRLMHRDELLLSAAKFNFRISESEATVLLAFLNSQRPADAMHAATEAHTTPQSPRRRLARAPMQP</sequence>
<evidence type="ECO:0000256" key="1">
    <source>
        <dbReference type="SAM" id="MobiDB-lite"/>
    </source>
</evidence>
<feature type="region of interest" description="Disordered" evidence="1">
    <location>
        <begin position="183"/>
        <end position="208"/>
    </location>
</feature>
<dbReference type="Proteomes" id="UP000030762">
    <property type="component" value="Unassembled WGS sequence"/>
</dbReference>
<dbReference type="AlphaFoldDB" id="T0Q9S0"/>